<evidence type="ECO:0000313" key="2">
    <source>
        <dbReference type="Proteomes" id="UP001194579"/>
    </source>
</evidence>
<protein>
    <submittedName>
        <fullName evidence="1">Uncharacterized protein</fullName>
    </submittedName>
</protein>
<evidence type="ECO:0000313" key="1">
    <source>
        <dbReference type="EMBL" id="MBI0553243.1"/>
    </source>
</evidence>
<dbReference type="RefSeq" id="WP_198338538.1">
    <property type="nucleotide sequence ID" value="NZ_JBBBOZ010000002.1"/>
</dbReference>
<reference evidence="2" key="1">
    <citation type="submission" date="2023-07" db="EMBL/GenBank/DDBJ databases">
        <title>Identification of Pectobacterium versatile causing blackleg of potato from New York State with a whole genome sequencing approach.</title>
        <authorList>
            <person name="Ma X."/>
            <person name="Swingle B."/>
        </authorList>
    </citation>
    <scope>NUCLEOTIDE SEQUENCE [LARGE SCALE GENOMIC DNA]</scope>
    <source>
        <strain evidence="2">NY1588A</strain>
    </source>
</reference>
<dbReference type="EMBL" id="WABS01000002">
    <property type="protein sequence ID" value="MBI0553243.1"/>
    <property type="molecule type" value="Genomic_DNA"/>
</dbReference>
<gene>
    <name evidence="1" type="ORF">F6Q06_01885</name>
</gene>
<organism evidence="1 2">
    <name type="scientific">Pectobacterium parmentieri</name>
    <dbReference type="NCBI Taxonomy" id="1905730"/>
    <lineage>
        <taxon>Bacteria</taxon>
        <taxon>Pseudomonadati</taxon>
        <taxon>Pseudomonadota</taxon>
        <taxon>Gammaproteobacteria</taxon>
        <taxon>Enterobacterales</taxon>
        <taxon>Pectobacteriaceae</taxon>
        <taxon>Pectobacterium</taxon>
    </lineage>
</organism>
<keyword evidence="2" id="KW-1185">Reference proteome</keyword>
<comment type="caution">
    <text evidence="1">The sequence shown here is derived from an EMBL/GenBank/DDBJ whole genome shotgun (WGS) entry which is preliminary data.</text>
</comment>
<dbReference type="Proteomes" id="UP001194579">
    <property type="component" value="Unassembled WGS sequence"/>
</dbReference>
<name>A0ABS0RUE7_PECPM</name>
<proteinExistence type="predicted"/>
<sequence>MENKEMTIERDYDGNLLINNTEYGNLVITSYEIMPNDYDDLCKMEENGEVKIRLFNIKSKNFKEPFRLELSIKNDTIHKEFLLVKGGWVPCSYMKKNTLLFADRNVISKIKNRYFMNEKKGSAELDYFDSIFLNDNKLTLDLTFWVLESNKREFPSTDIMDEQLNYAKSNLKRALPNVKVAEYPGGNIYYHNISSAIKNITNQRMDLLLKAAPLINRQFTSETREAIVHEIFELVDECKLSRSDISVILIFLRITMNEKKNPAQGVIKDSQCYTLKKAYNTACDLGSIEWLINLIRKHEMENSHFNIAFITQDKALAKLGALMLAQKNSSSDGDKISAKTSFPMSIFSDSLQTLNLVKKYLSND</sequence>
<accession>A0ABS0RUE7</accession>